<dbReference type="EMBL" id="KQ086029">
    <property type="protein sequence ID" value="KLO10342.1"/>
    <property type="molecule type" value="Genomic_DNA"/>
</dbReference>
<gene>
    <name evidence="2" type="ORF">SCHPADRAFT_942937</name>
</gene>
<organism evidence="2 3">
    <name type="scientific">Schizopora paradoxa</name>
    <dbReference type="NCBI Taxonomy" id="27342"/>
    <lineage>
        <taxon>Eukaryota</taxon>
        <taxon>Fungi</taxon>
        <taxon>Dikarya</taxon>
        <taxon>Basidiomycota</taxon>
        <taxon>Agaricomycotina</taxon>
        <taxon>Agaricomycetes</taxon>
        <taxon>Hymenochaetales</taxon>
        <taxon>Schizoporaceae</taxon>
        <taxon>Schizopora</taxon>
    </lineage>
</organism>
<evidence type="ECO:0000256" key="1">
    <source>
        <dbReference type="SAM" id="MobiDB-lite"/>
    </source>
</evidence>
<keyword evidence="3" id="KW-1185">Reference proteome</keyword>
<feature type="region of interest" description="Disordered" evidence="1">
    <location>
        <begin position="1"/>
        <end position="50"/>
    </location>
</feature>
<proteinExistence type="predicted"/>
<dbReference type="Proteomes" id="UP000053477">
    <property type="component" value="Unassembled WGS sequence"/>
</dbReference>
<protein>
    <submittedName>
        <fullName evidence="2">Uncharacterized protein</fullName>
    </submittedName>
</protein>
<evidence type="ECO:0000313" key="2">
    <source>
        <dbReference type="EMBL" id="KLO10342.1"/>
    </source>
</evidence>
<accession>A0A0H2RFI4</accession>
<dbReference type="AlphaFoldDB" id="A0A0H2RFI4"/>
<dbReference type="InParanoid" id="A0A0H2RFI4"/>
<reference evidence="2 3" key="1">
    <citation type="submission" date="2015-04" db="EMBL/GenBank/DDBJ databases">
        <title>Complete genome sequence of Schizopora paradoxa KUC8140, a cosmopolitan wood degrader in East Asia.</title>
        <authorList>
            <consortium name="DOE Joint Genome Institute"/>
            <person name="Min B."/>
            <person name="Park H."/>
            <person name="Jang Y."/>
            <person name="Kim J.-J."/>
            <person name="Kim K.H."/>
            <person name="Pangilinan J."/>
            <person name="Lipzen A."/>
            <person name="Riley R."/>
            <person name="Grigoriev I.V."/>
            <person name="Spatafora J.W."/>
            <person name="Choi I.-G."/>
        </authorList>
    </citation>
    <scope>NUCLEOTIDE SEQUENCE [LARGE SCALE GENOMIC DNA]</scope>
    <source>
        <strain evidence="2 3">KUC8140</strain>
    </source>
</reference>
<name>A0A0H2RFI4_9AGAM</name>
<evidence type="ECO:0000313" key="3">
    <source>
        <dbReference type="Proteomes" id="UP000053477"/>
    </source>
</evidence>
<sequence length="152" mass="16896">MPKYQKRQRRDEADDYAFASPPTKHARTSMSSSVQRVSRRGDGATETSIWEQTYLHESSSSSSRQNSKWGAKITKGQAVDKFHLEPGDFDNLNFTPKAVKGQTYSAHLYETKDVERVAAERGRIAAHAQAPASTQVVTVISNINVNVVAPWS</sequence>